<feature type="non-terminal residue" evidence="1">
    <location>
        <position position="153"/>
    </location>
</feature>
<organism evidence="1 2">
    <name type="scientific">Dryococelus australis</name>
    <dbReference type="NCBI Taxonomy" id="614101"/>
    <lineage>
        <taxon>Eukaryota</taxon>
        <taxon>Metazoa</taxon>
        <taxon>Ecdysozoa</taxon>
        <taxon>Arthropoda</taxon>
        <taxon>Hexapoda</taxon>
        <taxon>Insecta</taxon>
        <taxon>Pterygota</taxon>
        <taxon>Neoptera</taxon>
        <taxon>Polyneoptera</taxon>
        <taxon>Phasmatodea</taxon>
        <taxon>Verophasmatodea</taxon>
        <taxon>Anareolatae</taxon>
        <taxon>Phasmatidae</taxon>
        <taxon>Eurycanthinae</taxon>
        <taxon>Dryococelus</taxon>
    </lineage>
</organism>
<dbReference type="EMBL" id="JARBHB010000012">
    <property type="protein sequence ID" value="KAJ8871155.1"/>
    <property type="molecule type" value="Genomic_DNA"/>
</dbReference>
<evidence type="ECO:0000313" key="1">
    <source>
        <dbReference type="EMBL" id="KAJ8871155.1"/>
    </source>
</evidence>
<keyword evidence="2" id="KW-1185">Reference proteome</keyword>
<name>A0ABQ9GFI3_9NEOP</name>
<comment type="caution">
    <text evidence="1">The sequence shown here is derived from an EMBL/GenBank/DDBJ whole genome shotgun (WGS) entry which is preliminary data.</text>
</comment>
<dbReference type="InterPro" id="IPR005312">
    <property type="entry name" value="DUF1759"/>
</dbReference>
<protein>
    <submittedName>
        <fullName evidence="1">Uncharacterized protein</fullName>
    </submittedName>
</protein>
<dbReference type="Proteomes" id="UP001159363">
    <property type="component" value="Chromosome 11"/>
</dbReference>
<dbReference type="Pfam" id="PF03564">
    <property type="entry name" value="DUF1759"/>
    <property type="match status" value="1"/>
</dbReference>
<reference evidence="1 2" key="1">
    <citation type="submission" date="2023-02" db="EMBL/GenBank/DDBJ databases">
        <title>LHISI_Scaffold_Assembly.</title>
        <authorList>
            <person name="Stuart O.P."/>
            <person name="Cleave R."/>
            <person name="Magrath M.J.L."/>
            <person name="Mikheyev A.S."/>
        </authorList>
    </citation>
    <scope>NUCLEOTIDE SEQUENCE [LARGE SCALE GENOMIC DNA]</scope>
    <source>
        <strain evidence="1">Daus_M_001</strain>
        <tissue evidence="1">Leg muscle</tissue>
    </source>
</reference>
<gene>
    <name evidence="1" type="ORF">PR048_027460</name>
</gene>
<proteinExistence type="predicted"/>
<sequence length="153" mass="17205">MLSISIDTPAVDTLNTKDANNHSTMKMPIKELPKFNGDITQWQAFYDLLLTLVHNISLHESSLQSEARALVSILPVTNANYEVARNFLVQRYNLQRLIAYQHLQSIFNTPSVSSDCVQSIKGPLHIVTENIGALKVIDIPTDQWDVVLLHLLV</sequence>
<accession>A0ABQ9GFI3</accession>
<evidence type="ECO:0000313" key="2">
    <source>
        <dbReference type="Proteomes" id="UP001159363"/>
    </source>
</evidence>